<dbReference type="EMBL" id="CP072801">
    <property type="protein sequence ID" value="QTR48150.1"/>
    <property type="molecule type" value="Genomic_DNA"/>
</dbReference>
<comment type="similarity">
    <text evidence="3">Belongs to the ATPase gamma chain family.</text>
</comment>
<name>A0ABX7X4U9_9GAMM</name>
<organism evidence="10 11">
    <name type="scientific">Thiothrix litoralis</name>
    <dbReference type="NCBI Taxonomy" id="2891210"/>
    <lineage>
        <taxon>Bacteria</taxon>
        <taxon>Pseudomonadati</taxon>
        <taxon>Pseudomonadota</taxon>
        <taxon>Gammaproteobacteria</taxon>
        <taxon>Thiotrichales</taxon>
        <taxon>Thiotrichaceae</taxon>
        <taxon>Thiothrix</taxon>
    </lineage>
</organism>
<keyword evidence="8" id="KW-0139">CF(1)</keyword>
<dbReference type="Pfam" id="PF00231">
    <property type="entry name" value="ATP-synt"/>
    <property type="match status" value="1"/>
</dbReference>
<dbReference type="PANTHER" id="PTHR11693:SF22">
    <property type="entry name" value="ATP SYNTHASE SUBUNIT GAMMA, MITOCHONDRIAL"/>
    <property type="match status" value="1"/>
</dbReference>
<evidence type="ECO:0000256" key="8">
    <source>
        <dbReference type="ARBA" id="ARBA00023196"/>
    </source>
</evidence>
<keyword evidence="9" id="KW-0066">ATP synthesis</keyword>
<evidence type="ECO:0000256" key="5">
    <source>
        <dbReference type="ARBA" id="ARBA00022781"/>
    </source>
</evidence>
<dbReference type="Gene3D" id="3.40.1380.10">
    <property type="match status" value="1"/>
</dbReference>
<dbReference type="SUPFAM" id="SSF52943">
    <property type="entry name" value="ATP synthase (F1-ATPase), gamma subunit"/>
    <property type="match status" value="1"/>
</dbReference>
<gene>
    <name evidence="10" type="ORF">J9253_09635</name>
</gene>
<sequence length="293" mass="32358">MSDSGETLRHRIDGAGDLQAVVRTMKALSAANISQYERAVHALEVYFHTVELGLVACLRQPDLQLPTTFTRPKAARMTGVIVFGSDQGLVGQFNDLLVEFVTHALTDLPGDKQVWAVGERMRDRLQDAGLPLAGLFNVPNSVNAITALIGQLLLATEAAHEHGKLSHLYLFHNRPGAVAGQYEPISQRLLPLDAQWQNHLLAQPWQTHKLPETLGSSQQTLWALIREYLFVSLYRACAESLASENASRLAAMQRADKNIGEMLENLTQSYHQQRQDSIDAELFDVIAGFGNPA</sequence>
<dbReference type="PRINTS" id="PR00126">
    <property type="entry name" value="ATPASEGAMMA"/>
</dbReference>
<comment type="function">
    <text evidence="1">Produces ATP from ADP in the presence of a proton gradient across the membrane. The gamma chain is believed to be important in regulating ATPase activity and the flow of protons through the CF(0) complex.</text>
</comment>
<proteinExistence type="inferred from homology"/>
<evidence type="ECO:0000256" key="4">
    <source>
        <dbReference type="ARBA" id="ARBA00022448"/>
    </source>
</evidence>
<keyword evidence="6" id="KW-0406">Ion transport</keyword>
<evidence type="ECO:0000256" key="2">
    <source>
        <dbReference type="ARBA" id="ARBA00004170"/>
    </source>
</evidence>
<reference evidence="10 11" key="1">
    <citation type="submission" date="2021-04" db="EMBL/GenBank/DDBJ databases">
        <title>Genomics, taxonomy and metabolism of representatives of sulfur bacteria of the genus Thiothrix: Thiothrix fructosivorans QT, Thiothrix unzii A1T and three new species, Thiothrix subterranea sp. nov., Thiothrix litoralis sp. nov. and 'Candidatus Thiothrix anitrata' sp. nov.</title>
        <authorList>
            <person name="Ravin N.V."/>
            <person name="Smolyakov D."/>
            <person name="Rudenko T.S."/>
            <person name="Mardanov A.V."/>
            <person name="Beletsky A.V."/>
            <person name="Markov N.D."/>
            <person name="Fomenkov A.I."/>
            <person name="Roberts R.J."/>
            <person name="Karnachuk O.V."/>
            <person name="Novikov A."/>
            <person name="Grabovich M.Y."/>
        </authorList>
    </citation>
    <scope>NUCLEOTIDE SEQUENCE [LARGE SCALE GENOMIC DNA]</scope>
    <source>
        <strain evidence="10 11">AS</strain>
    </source>
</reference>
<dbReference type="Proteomes" id="UP000672039">
    <property type="component" value="Chromosome"/>
</dbReference>
<dbReference type="NCBIfam" id="TIGR03323">
    <property type="entry name" value="alt_F1F0_F1_gam"/>
    <property type="match status" value="1"/>
</dbReference>
<evidence type="ECO:0000313" key="10">
    <source>
        <dbReference type="EMBL" id="QTR48150.1"/>
    </source>
</evidence>
<dbReference type="CDD" id="cd12151">
    <property type="entry name" value="F1-ATPase_gamma"/>
    <property type="match status" value="1"/>
</dbReference>
<accession>A0ABX7X4U9</accession>
<evidence type="ECO:0000256" key="1">
    <source>
        <dbReference type="ARBA" id="ARBA00003456"/>
    </source>
</evidence>
<comment type="subcellular location">
    <subcellularLocation>
        <location evidence="2">Membrane</location>
        <topology evidence="2">Peripheral membrane protein</topology>
    </subcellularLocation>
</comment>
<dbReference type="InterPro" id="IPR000131">
    <property type="entry name" value="ATP_synth_F1_gsu"/>
</dbReference>
<dbReference type="InterPro" id="IPR017709">
    <property type="entry name" value="Alt_ATP_synth_F1_gsu"/>
</dbReference>
<evidence type="ECO:0000256" key="3">
    <source>
        <dbReference type="ARBA" id="ARBA00007681"/>
    </source>
</evidence>
<evidence type="ECO:0000256" key="6">
    <source>
        <dbReference type="ARBA" id="ARBA00023065"/>
    </source>
</evidence>
<keyword evidence="5" id="KW-0375">Hydrogen ion transport</keyword>
<keyword evidence="4" id="KW-0813">Transport</keyword>
<keyword evidence="7" id="KW-0472">Membrane</keyword>
<keyword evidence="11" id="KW-1185">Reference proteome</keyword>
<protein>
    <submittedName>
        <fullName evidence="10">F0F1 ATP synthase subunit gamma</fullName>
    </submittedName>
</protein>
<evidence type="ECO:0000256" key="7">
    <source>
        <dbReference type="ARBA" id="ARBA00023136"/>
    </source>
</evidence>
<dbReference type="InterPro" id="IPR035968">
    <property type="entry name" value="ATP_synth_F1_ATPase_gsu"/>
</dbReference>
<evidence type="ECO:0000256" key="9">
    <source>
        <dbReference type="ARBA" id="ARBA00023310"/>
    </source>
</evidence>
<dbReference type="RefSeq" id="WP_210224371.1">
    <property type="nucleotide sequence ID" value="NZ_CP072801.1"/>
</dbReference>
<dbReference type="Gene3D" id="1.10.287.80">
    <property type="entry name" value="ATP synthase, gamma subunit, helix hairpin domain"/>
    <property type="match status" value="1"/>
</dbReference>
<dbReference type="PANTHER" id="PTHR11693">
    <property type="entry name" value="ATP SYNTHASE GAMMA CHAIN"/>
    <property type="match status" value="1"/>
</dbReference>
<evidence type="ECO:0000313" key="11">
    <source>
        <dbReference type="Proteomes" id="UP000672039"/>
    </source>
</evidence>